<keyword evidence="4" id="KW-1185">Reference proteome</keyword>
<dbReference type="KEGG" id="mphy:MCBMB27_00788"/>
<dbReference type="Proteomes" id="UP000199140">
    <property type="component" value="Unassembled WGS sequence"/>
</dbReference>
<gene>
    <name evidence="2" type="ORF">MCBMB27_00788</name>
    <name evidence="3" type="ORF">SAMN05192567_1562</name>
</gene>
<dbReference type="EMBL" id="FOPK01000056">
    <property type="protein sequence ID" value="SFH75373.1"/>
    <property type="molecule type" value="Genomic_DNA"/>
</dbReference>
<dbReference type="Proteomes" id="UP000185487">
    <property type="component" value="Chromosome"/>
</dbReference>
<feature type="region of interest" description="Disordered" evidence="1">
    <location>
        <begin position="1"/>
        <end position="23"/>
    </location>
</feature>
<dbReference type="AlphaFoldDB" id="A0AAE8HYC4"/>
<organism evidence="3 5">
    <name type="scientific">Methylobacterium phyllosphaerae</name>
    <dbReference type="NCBI Taxonomy" id="418223"/>
    <lineage>
        <taxon>Bacteria</taxon>
        <taxon>Pseudomonadati</taxon>
        <taxon>Pseudomonadota</taxon>
        <taxon>Alphaproteobacteria</taxon>
        <taxon>Hyphomicrobiales</taxon>
        <taxon>Methylobacteriaceae</taxon>
        <taxon>Methylobacterium</taxon>
    </lineage>
</organism>
<dbReference type="RefSeq" id="WP_075379870.1">
    <property type="nucleotide sequence ID" value="NZ_CP015367.1"/>
</dbReference>
<proteinExistence type="predicted"/>
<sequence length="213" mass="22953">MSAATVTLSRSHEREPGTVSWDSGLDLPIEADIPFDSTLAGAGWYPSEIFEGVCFRWMGSATTARVTAILDRSIDLELSVYVPHIVDHACWDAVTFRVDGQPVDAVLAVDQVRMYVVRLPARPACAAGRVEPERNEVAESLTEIELCAPFAKQPNPNDARTLSIGVSLLRVRPIAPEALARNRLIVRAALLSYFAGRDVAGLIPVSDGPGATS</sequence>
<evidence type="ECO:0000256" key="1">
    <source>
        <dbReference type="SAM" id="MobiDB-lite"/>
    </source>
</evidence>
<accession>A0AAE8HYC4</accession>
<evidence type="ECO:0000313" key="5">
    <source>
        <dbReference type="Proteomes" id="UP000199140"/>
    </source>
</evidence>
<evidence type="ECO:0000313" key="2">
    <source>
        <dbReference type="EMBL" id="APT30079.1"/>
    </source>
</evidence>
<name>A0AAE8HYC4_9HYPH</name>
<protein>
    <submittedName>
        <fullName evidence="3">Uncharacterized protein</fullName>
    </submittedName>
</protein>
<reference evidence="2 4" key="1">
    <citation type="submission" date="2016-04" db="EMBL/GenBank/DDBJ databases">
        <title>Complete genome sequencing and analysis of CBMB27, Methylobacterium phyllosphaerae isolated from leaf tissues of rice (Oryza sativa L.).</title>
        <authorList>
            <person name="Lee Y."/>
            <person name="Hwangbo K."/>
            <person name="Chung H."/>
            <person name="Yoo J."/>
            <person name="Kim K.Y."/>
            <person name="Sa T.M."/>
            <person name="Um Y."/>
            <person name="Madhaiyan M."/>
        </authorList>
    </citation>
    <scope>NUCLEOTIDE SEQUENCE [LARGE SCALE GENOMIC DNA]</scope>
    <source>
        <strain evidence="2 4">CBMB27</strain>
    </source>
</reference>
<evidence type="ECO:0000313" key="3">
    <source>
        <dbReference type="EMBL" id="SFH75373.1"/>
    </source>
</evidence>
<reference evidence="3 5" key="2">
    <citation type="submission" date="2016-10" db="EMBL/GenBank/DDBJ databases">
        <authorList>
            <person name="Varghese N."/>
            <person name="Submissions S."/>
        </authorList>
    </citation>
    <scope>NUCLEOTIDE SEQUENCE [LARGE SCALE GENOMIC DNA]</scope>
    <source>
        <strain evidence="3 5">CBMB27</strain>
    </source>
</reference>
<dbReference type="EMBL" id="CP015367">
    <property type="protein sequence ID" value="APT30079.1"/>
    <property type="molecule type" value="Genomic_DNA"/>
</dbReference>
<evidence type="ECO:0000313" key="4">
    <source>
        <dbReference type="Proteomes" id="UP000185487"/>
    </source>
</evidence>